<keyword evidence="3" id="KW-1185">Reference proteome</keyword>
<reference evidence="2 3" key="1">
    <citation type="submission" date="2019-10" db="EMBL/GenBank/DDBJ databases">
        <title>Bifidobacterium from non-human primates.</title>
        <authorList>
            <person name="Modesto M."/>
        </authorList>
    </citation>
    <scope>NUCLEOTIDE SEQUENCE [LARGE SCALE GENOMIC DNA]</scope>
    <source>
        <strain evidence="2 3">TRE17</strain>
    </source>
</reference>
<dbReference type="RefSeq" id="WP_420837534.1">
    <property type="nucleotide sequence ID" value="NZ_WHZW01000002.1"/>
</dbReference>
<sequence length="154" mass="18695">MDRQLPVRRFRLRVSLFLMGSMKTSLELVWCNNMAKRKIFIICLSVLLMVFLYYFPIQRALAIMKFSDYSMEQGVSSSDIQQKKVFKDYIQDGYYISVTYISDPYHRYDYHYYLLEWRKDHIRLNSMYLDIYDSANNRLDSFDNVVYKPLSQYD</sequence>
<comment type="caution">
    <text evidence="2">The sequence shown here is derived from an EMBL/GenBank/DDBJ whole genome shotgun (WGS) entry which is preliminary data.</text>
</comment>
<dbReference type="EMBL" id="WHZW01000002">
    <property type="protein sequence ID" value="NEG88611.1"/>
    <property type="molecule type" value="Genomic_DNA"/>
</dbReference>
<feature type="transmembrane region" description="Helical" evidence="1">
    <location>
        <begin position="37"/>
        <end position="55"/>
    </location>
</feature>
<evidence type="ECO:0000313" key="2">
    <source>
        <dbReference type="EMBL" id="NEG88611.1"/>
    </source>
</evidence>
<keyword evidence="1" id="KW-0812">Transmembrane</keyword>
<keyword evidence="1" id="KW-1133">Transmembrane helix</keyword>
<gene>
    <name evidence="2" type="ORF">GFD25_01045</name>
</gene>
<dbReference type="Proteomes" id="UP000469194">
    <property type="component" value="Unassembled WGS sequence"/>
</dbReference>
<dbReference type="InterPro" id="IPR021486">
    <property type="entry name" value="DUF3139"/>
</dbReference>
<protein>
    <submittedName>
        <fullName evidence="2">DUF3139 domain-containing protein</fullName>
    </submittedName>
</protein>
<organism evidence="2 3">
    <name type="scientific">Bifidobacterium aerophilum</name>
    <dbReference type="NCBI Taxonomy" id="1798155"/>
    <lineage>
        <taxon>Bacteria</taxon>
        <taxon>Bacillati</taxon>
        <taxon>Actinomycetota</taxon>
        <taxon>Actinomycetes</taxon>
        <taxon>Bifidobacteriales</taxon>
        <taxon>Bifidobacteriaceae</taxon>
        <taxon>Bifidobacterium</taxon>
    </lineage>
</organism>
<evidence type="ECO:0000313" key="3">
    <source>
        <dbReference type="Proteomes" id="UP000469194"/>
    </source>
</evidence>
<dbReference type="Pfam" id="PF11337">
    <property type="entry name" value="DUF3139"/>
    <property type="match status" value="1"/>
</dbReference>
<keyword evidence="1" id="KW-0472">Membrane</keyword>
<evidence type="ECO:0000256" key="1">
    <source>
        <dbReference type="SAM" id="Phobius"/>
    </source>
</evidence>
<name>A0A6N9Z2B0_9BIFI</name>
<dbReference type="AlphaFoldDB" id="A0A6N9Z2B0"/>
<proteinExistence type="predicted"/>
<accession>A0A6N9Z2B0</accession>